<dbReference type="InterPro" id="IPR045087">
    <property type="entry name" value="Cu-oxidase_fam"/>
</dbReference>
<dbReference type="GO" id="GO:0006826">
    <property type="term" value="P:iron ion transport"/>
    <property type="evidence" value="ECO:0007669"/>
    <property type="project" value="TreeGrafter"/>
</dbReference>
<proteinExistence type="inferred from homology"/>
<dbReference type="Pfam" id="PF00394">
    <property type="entry name" value="Cu-oxidase"/>
    <property type="match status" value="1"/>
</dbReference>
<keyword evidence="5" id="KW-0732">Signal</keyword>
<name>A0A8S1CFS8_9INSE</name>
<feature type="domain" description="Plastocyanin-like" evidence="7">
    <location>
        <begin position="449"/>
        <end position="571"/>
    </location>
</feature>
<feature type="domain" description="Plastocyanin-like" evidence="8">
    <location>
        <begin position="73"/>
        <end position="175"/>
    </location>
</feature>
<dbReference type="EMBL" id="CADEPI010000036">
    <property type="protein sequence ID" value="CAB3368218.1"/>
    <property type="molecule type" value="Genomic_DNA"/>
</dbReference>
<evidence type="ECO:0000259" key="6">
    <source>
        <dbReference type="Pfam" id="PF00394"/>
    </source>
</evidence>
<dbReference type="InterPro" id="IPR011706">
    <property type="entry name" value="Cu-oxidase_C"/>
</dbReference>
<protein>
    <submittedName>
        <fullName evidence="9">Uncharacterized protein</fullName>
    </submittedName>
</protein>
<dbReference type="PANTHER" id="PTHR11709">
    <property type="entry name" value="MULTI-COPPER OXIDASE"/>
    <property type="match status" value="1"/>
</dbReference>
<gene>
    <name evidence="9" type="ORF">CLODIP_2_CD08063</name>
</gene>
<dbReference type="OrthoDB" id="2121828at2759"/>
<sequence>MVGEGMQIFSVLFLTYFLCAVGNPCERKCGVDLQPMTCHHKFTLHATTINCDHCQRKNRTAQCLNQKCDFASKLALSVNGKTPGPTIQVCLGDRIIVDVENRLPSSFETSIHWHGILQKGTPYYDGVSRVTQCPLTTGTSFSYSFVADNPGTHFYHADSVTQHADGIYGAIIVNEAGKRARENVILLGTRNDALVSGAYGALHGALVGQNKPVAKLILNGKANNENVDEFEAKLSETLFSFVNVAAYDCPFEIAMESHSFKVVNAQGSEILPVFAEKIVIYPGGRYDVEIYQIGEKCEKCVLKVSGLHKCSQLEQIKTVIRPVGDQNIATNEIKAKSLSANCSKDPSNLCNAQLEGVNPPDITFTPDLTFFLTFGHMRVPKVSNEDVEFRFVLNDIEYYPTFLDSSDEDGTLIPHINTVSFRPPSTPILSQYEDREPSFECESWANLSPAPASRPKSTCKGPPHYCECTHYIRVAVNATVKLVFRHESDSSNKNPGTFHLHGHKMYTANWRSSSDDMENTNKRPVAKDTIVVPPSGEISAFFKANNPGFWLLETRGDQITSAGVGMALIVQVGGPSEMLPVPAGYPTCRGLKPDDFIF</sequence>
<feature type="signal peptide" evidence="5">
    <location>
        <begin position="1"/>
        <end position="22"/>
    </location>
</feature>
<dbReference type="Pfam" id="PF07732">
    <property type="entry name" value="Cu-oxidase_3"/>
    <property type="match status" value="1"/>
</dbReference>
<dbReference type="Gene3D" id="2.60.40.420">
    <property type="entry name" value="Cupredoxins - blue copper proteins"/>
    <property type="match status" value="3"/>
</dbReference>
<evidence type="ECO:0000256" key="2">
    <source>
        <dbReference type="ARBA" id="ARBA00022723"/>
    </source>
</evidence>
<keyword evidence="2" id="KW-0479">Metal-binding</keyword>
<accession>A0A8S1CFS8</accession>
<dbReference type="SUPFAM" id="SSF49503">
    <property type="entry name" value="Cupredoxins"/>
    <property type="match status" value="3"/>
</dbReference>
<feature type="domain" description="Plastocyanin-like" evidence="6">
    <location>
        <begin position="238"/>
        <end position="288"/>
    </location>
</feature>
<evidence type="ECO:0000256" key="1">
    <source>
        <dbReference type="ARBA" id="ARBA00010609"/>
    </source>
</evidence>
<organism evidence="9 10">
    <name type="scientific">Cloeon dipterum</name>
    <dbReference type="NCBI Taxonomy" id="197152"/>
    <lineage>
        <taxon>Eukaryota</taxon>
        <taxon>Metazoa</taxon>
        <taxon>Ecdysozoa</taxon>
        <taxon>Arthropoda</taxon>
        <taxon>Hexapoda</taxon>
        <taxon>Insecta</taxon>
        <taxon>Pterygota</taxon>
        <taxon>Palaeoptera</taxon>
        <taxon>Ephemeroptera</taxon>
        <taxon>Pisciforma</taxon>
        <taxon>Baetidae</taxon>
        <taxon>Cloeon</taxon>
    </lineage>
</organism>
<dbReference type="InterPro" id="IPR011707">
    <property type="entry name" value="Cu-oxidase-like_N"/>
</dbReference>
<dbReference type="GO" id="GO:0005886">
    <property type="term" value="C:plasma membrane"/>
    <property type="evidence" value="ECO:0007669"/>
    <property type="project" value="TreeGrafter"/>
</dbReference>
<evidence type="ECO:0000259" key="8">
    <source>
        <dbReference type="Pfam" id="PF07732"/>
    </source>
</evidence>
<evidence type="ECO:0000259" key="7">
    <source>
        <dbReference type="Pfam" id="PF07731"/>
    </source>
</evidence>
<keyword evidence="10" id="KW-1185">Reference proteome</keyword>
<dbReference type="Proteomes" id="UP000494165">
    <property type="component" value="Unassembled WGS sequence"/>
</dbReference>
<keyword evidence="4" id="KW-0186">Copper</keyword>
<dbReference type="InterPro" id="IPR001117">
    <property type="entry name" value="Cu-oxidase_2nd"/>
</dbReference>
<evidence type="ECO:0000256" key="3">
    <source>
        <dbReference type="ARBA" id="ARBA00023002"/>
    </source>
</evidence>
<dbReference type="CDD" id="cd13858">
    <property type="entry name" value="CuRO_1_tcLCC2_insect_like"/>
    <property type="match status" value="1"/>
</dbReference>
<evidence type="ECO:0000313" key="9">
    <source>
        <dbReference type="EMBL" id="CAB3368218.1"/>
    </source>
</evidence>
<evidence type="ECO:0000313" key="10">
    <source>
        <dbReference type="Proteomes" id="UP000494165"/>
    </source>
</evidence>
<dbReference type="PANTHER" id="PTHR11709:SF394">
    <property type="entry name" value="FI03373P-RELATED"/>
    <property type="match status" value="1"/>
</dbReference>
<evidence type="ECO:0000256" key="4">
    <source>
        <dbReference type="ARBA" id="ARBA00023008"/>
    </source>
</evidence>
<keyword evidence="3" id="KW-0560">Oxidoreductase</keyword>
<reference evidence="9 10" key="1">
    <citation type="submission" date="2020-04" db="EMBL/GenBank/DDBJ databases">
        <authorList>
            <person name="Alioto T."/>
            <person name="Alioto T."/>
            <person name="Gomez Garrido J."/>
        </authorList>
    </citation>
    <scope>NUCLEOTIDE SEQUENCE [LARGE SCALE GENOMIC DNA]</scope>
</reference>
<dbReference type="InterPro" id="IPR008972">
    <property type="entry name" value="Cupredoxin"/>
</dbReference>
<dbReference type="AlphaFoldDB" id="A0A8S1CFS8"/>
<dbReference type="Pfam" id="PF07731">
    <property type="entry name" value="Cu-oxidase_2"/>
    <property type="match status" value="1"/>
</dbReference>
<feature type="chain" id="PRO_5035790462" evidence="5">
    <location>
        <begin position="23"/>
        <end position="598"/>
    </location>
</feature>
<comment type="caution">
    <text evidence="9">The sequence shown here is derived from an EMBL/GenBank/DDBJ whole genome shotgun (WGS) entry which is preliminary data.</text>
</comment>
<dbReference type="GO" id="GO:0016491">
    <property type="term" value="F:oxidoreductase activity"/>
    <property type="evidence" value="ECO:0007669"/>
    <property type="project" value="UniProtKB-KW"/>
</dbReference>
<evidence type="ECO:0000256" key="5">
    <source>
        <dbReference type="SAM" id="SignalP"/>
    </source>
</evidence>
<dbReference type="GO" id="GO:0005507">
    <property type="term" value="F:copper ion binding"/>
    <property type="evidence" value="ECO:0007669"/>
    <property type="project" value="InterPro"/>
</dbReference>
<comment type="similarity">
    <text evidence="1">Belongs to the multicopper oxidase family.</text>
</comment>